<dbReference type="OrthoDB" id="3800738at2759"/>
<proteinExistence type="predicted"/>
<accession>A0A1V8TRR8</accession>
<evidence type="ECO:0000313" key="1">
    <source>
        <dbReference type="EMBL" id="OQO13994.1"/>
    </source>
</evidence>
<dbReference type="InParanoid" id="A0A1V8TRR8"/>
<protein>
    <recommendedName>
        <fullName evidence="3">F-box domain-containing protein</fullName>
    </recommendedName>
</protein>
<keyword evidence="2" id="KW-1185">Reference proteome</keyword>
<organism evidence="1 2">
    <name type="scientific">Cryoendolithus antarcticus</name>
    <dbReference type="NCBI Taxonomy" id="1507870"/>
    <lineage>
        <taxon>Eukaryota</taxon>
        <taxon>Fungi</taxon>
        <taxon>Dikarya</taxon>
        <taxon>Ascomycota</taxon>
        <taxon>Pezizomycotina</taxon>
        <taxon>Dothideomycetes</taxon>
        <taxon>Dothideomycetidae</taxon>
        <taxon>Cladosporiales</taxon>
        <taxon>Cladosporiaceae</taxon>
        <taxon>Cryoendolithus</taxon>
    </lineage>
</organism>
<dbReference type="AlphaFoldDB" id="A0A1V8TRR8"/>
<gene>
    <name evidence="1" type="ORF">B0A48_00869</name>
</gene>
<dbReference type="STRING" id="1507870.A0A1V8TRR8"/>
<evidence type="ECO:0008006" key="3">
    <source>
        <dbReference type="Google" id="ProtNLM"/>
    </source>
</evidence>
<evidence type="ECO:0000313" key="2">
    <source>
        <dbReference type="Proteomes" id="UP000192596"/>
    </source>
</evidence>
<dbReference type="EMBL" id="NAJO01000002">
    <property type="protein sequence ID" value="OQO13994.1"/>
    <property type="molecule type" value="Genomic_DNA"/>
</dbReference>
<sequence length="167" mass="19140">MTPLRAAPEVFTLPELLEMILTKSEMRDILLWQRVDKTFQSTITRSQALQEKLFLRSVEDAGQAPVRNYLVWDHIMRTLNKHLDPSGDDTSHCVLRRTPVAEGYHEIFPDQTLDTHIELSLKIGYDSPPLDVDTALGMGSWRRMLLTQPPVDMGFEAVGKKIRRRGI</sequence>
<dbReference type="Proteomes" id="UP000192596">
    <property type="component" value="Unassembled WGS sequence"/>
</dbReference>
<name>A0A1V8TRR8_9PEZI</name>
<reference evidence="2" key="1">
    <citation type="submission" date="2017-03" db="EMBL/GenBank/DDBJ databases">
        <title>Genomes of endolithic fungi from Antarctica.</title>
        <authorList>
            <person name="Coleine C."/>
            <person name="Masonjones S."/>
            <person name="Stajich J.E."/>
        </authorList>
    </citation>
    <scope>NUCLEOTIDE SEQUENCE [LARGE SCALE GENOMIC DNA]</scope>
    <source>
        <strain evidence="2">CCFEE 5527</strain>
    </source>
</reference>
<comment type="caution">
    <text evidence="1">The sequence shown here is derived from an EMBL/GenBank/DDBJ whole genome shotgun (WGS) entry which is preliminary data.</text>
</comment>